<protein>
    <submittedName>
        <fullName evidence="1">Uncharacterized protein</fullName>
    </submittedName>
</protein>
<accession>A0ACC1YH64</accession>
<reference evidence="1 2" key="1">
    <citation type="journal article" date="2023" name="Science">
        <title>Complex scaffold remodeling in plant triterpene biosynthesis.</title>
        <authorList>
            <person name="De La Pena R."/>
            <person name="Hodgson H."/>
            <person name="Liu J.C."/>
            <person name="Stephenson M.J."/>
            <person name="Martin A.C."/>
            <person name="Owen C."/>
            <person name="Harkess A."/>
            <person name="Leebens-Mack J."/>
            <person name="Jimenez L.E."/>
            <person name="Osbourn A."/>
            <person name="Sattely E.S."/>
        </authorList>
    </citation>
    <scope>NUCLEOTIDE SEQUENCE [LARGE SCALE GENOMIC DNA]</scope>
    <source>
        <strain evidence="2">cv. JPN11</strain>
        <tissue evidence="1">Leaf</tissue>
    </source>
</reference>
<gene>
    <name evidence="1" type="ORF">OWV82_006269</name>
</gene>
<dbReference type="Proteomes" id="UP001164539">
    <property type="component" value="Chromosome 3"/>
</dbReference>
<name>A0ACC1YH64_MELAZ</name>
<evidence type="ECO:0000313" key="2">
    <source>
        <dbReference type="Proteomes" id="UP001164539"/>
    </source>
</evidence>
<organism evidence="1 2">
    <name type="scientific">Melia azedarach</name>
    <name type="common">Chinaberry tree</name>
    <dbReference type="NCBI Taxonomy" id="155640"/>
    <lineage>
        <taxon>Eukaryota</taxon>
        <taxon>Viridiplantae</taxon>
        <taxon>Streptophyta</taxon>
        <taxon>Embryophyta</taxon>
        <taxon>Tracheophyta</taxon>
        <taxon>Spermatophyta</taxon>
        <taxon>Magnoliopsida</taxon>
        <taxon>eudicotyledons</taxon>
        <taxon>Gunneridae</taxon>
        <taxon>Pentapetalae</taxon>
        <taxon>rosids</taxon>
        <taxon>malvids</taxon>
        <taxon>Sapindales</taxon>
        <taxon>Meliaceae</taxon>
        <taxon>Melia</taxon>
    </lineage>
</organism>
<sequence length="199" mass="21664">MAVHRRPPIAACGCGCHKPSVSSGSHKRPSCHSTSAYEPKTKKLDSYKSPISPLVDELQNLEIDFPQTPSSINIPAARLPPRPPCPPAVKRDMRSPAQRVSTSCLDPEWRRKMTDCISRTREILDCVEGCADAQAARSSDSPGYTGHNKNSDPKTVNNGLSGTVVVEKKDETLIVHVKCPCGAGYEILFLGGISYYKLM</sequence>
<dbReference type="EMBL" id="CM051396">
    <property type="protein sequence ID" value="KAJ4722831.1"/>
    <property type="molecule type" value="Genomic_DNA"/>
</dbReference>
<comment type="caution">
    <text evidence="1">The sequence shown here is derived from an EMBL/GenBank/DDBJ whole genome shotgun (WGS) entry which is preliminary data.</text>
</comment>
<proteinExistence type="predicted"/>
<keyword evidence="2" id="KW-1185">Reference proteome</keyword>
<evidence type="ECO:0000313" key="1">
    <source>
        <dbReference type="EMBL" id="KAJ4722831.1"/>
    </source>
</evidence>